<dbReference type="Proteomes" id="UP001500063">
    <property type="component" value="Unassembled WGS sequence"/>
</dbReference>
<sequence>MNLAFTDQPPGTHGRFRSTTARGRHGIYDLIEEAFTSTLMLRRNGSNYARTDVSFREVGGEAARRIEQAEDPSNATVYHLATHTYRHHQATMRLRQFAKDTPR</sequence>
<organism evidence="2 3">
    <name type="scientific">Streptomyces blastmyceticus</name>
    <dbReference type="NCBI Taxonomy" id="68180"/>
    <lineage>
        <taxon>Bacteria</taxon>
        <taxon>Bacillati</taxon>
        <taxon>Actinomycetota</taxon>
        <taxon>Actinomycetes</taxon>
        <taxon>Kitasatosporales</taxon>
        <taxon>Streptomycetaceae</taxon>
        <taxon>Streptomyces</taxon>
    </lineage>
</organism>
<evidence type="ECO:0000313" key="2">
    <source>
        <dbReference type="EMBL" id="GAA0379816.1"/>
    </source>
</evidence>
<feature type="region of interest" description="Disordered" evidence="1">
    <location>
        <begin position="1"/>
        <end position="20"/>
    </location>
</feature>
<dbReference type="RefSeq" id="WP_344124115.1">
    <property type="nucleotide sequence ID" value="NZ_BAAABW010000040.1"/>
</dbReference>
<dbReference type="EMBL" id="BAAABW010000040">
    <property type="protein sequence ID" value="GAA0379816.1"/>
    <property type="molecule type" value="Genomic_DNA"/>
</dbReference>
<accession>A0ABP3HVC1</accession>
<proteinExistence type="predicted"/>
<evidence type="ECO:0000256" key="1">
    <source>
        <dbReference type="SAM" id="MobiDB-lite"/>
    </source>
</evidence>
<protein>
    <submittedName>
        <fullName evidence="2">Uncharacterized protein</fullName>
    </submittedName>
</protein>
<gene>
    <name evidence="2" type="ORF">GCM10010319_67940</name>
</gene>
<evidence type="ECO:0000313" key="3">
    <source>
        <dbReference type="Proteomes" id="UP001500063"/>
    </source>
</evidence>
<comment type="caution">
    <text evidence="2">The sequence shown here is derived from an EMBL/GenBank/DDBJ whole genome shotgun (WGS) entry which is preliminary data.</text>
</comment>
<reference evidence="3" key="1">
    <citation type="journal article" date="2019" name="Int. J. Syst. Evol. Microbiol.">
        <title>The Global Catalogue of Microorganisms (GCM) 10K type strain sequencing project: providing services to taxonomists for standard genome sequencing and annotation.</title>
        <authorList>
            <consortium name="The Broad Institute Genomics Platform"/>
            <consortium name="The Broad Institute Genome Sequencing Center for Infectious Disease"/>
            <person name="Wu L."/>
            <person name="Ma J."/>
        </authorList>
    </citation>
    <scope>NUCLEOTIDE SEQUENCE [LARGE SCALE GENOMIC DNA]</scope>
    <source>
        <strain evidence="3">JCM 4565</strain>
    </source>
</reference>
<keyword evidence="3" id="KW-1185">Reference proteome</keyword>
<name>A0ABP3HVC1_9ACTN</name>